<dbReference type="CDD" id="cd16916">
    <property type="entry name" value="HATPase_CheA-like"/>
    <property type="match status" value="1"/>
</dbReference>
<keyword evidence="4" id="KW-0145">Chemotaxis</keyword>
<dbReference type="Gene3D" id="2.30.30.40">
    <property type="entry name" value="SH3 Domains"/>
    <property type="match status" value="1"/>
</dbReference>
<keyword evidence="7" id="KW-0547">Nucleotide-binding</keyword>
<dbReference type="Pfam" id="PF02895">
    <property type="entry name" value="H-kinase_dim"/>
    <property type="match status" value="1"/>
</dbReference>
<dbReference type="SUPFAM" id="SSF160246">
    <property type="entry name" value="EspE N-terminal domain-like"/>
    <property type="match status" value="1"/>
</dbReference>
<evidence type="ECO:0000313" key="17">
    <source>
        <dbReference type="Proteomes" id="UP000288096"/>
    </source>
</evidence>
<dbReference type="SUPFAM" id="SSF47226">
    <property type="entry name" value="Histidine-containing phosphotransfer domain, HPT domain"/>
    <property type="match status" value="1"/>
</dbReference>
<dbReference type="GO" id="GO:0005524">
    <property type="term" value="F:ATP binding"/>
    <property type="evidence" value="ECO:0007669"/>
    <property type="project" value="UniProtKB-KW"/>
</dbReference>
<dbReference type="Pfam" id="PF02518">
    <property type="entry name" value="HATPase_c"/>
    <property type="match status" value="1"/>
</dbReference>
<evidence type="ECO:0000256" key="2">
    <source>
        <dbReference type="ARBA" id="ARBA00012438"/>
    </source>
</evidence>
<evidence type="ECO:0000313" key="16">
    <source>
        <dbReference type="EMBL" id="GBC60890.1"/>
    </source>
</evidence>
<evidence type="ECO:0000256" key="8">
    <source>
        <dbReference type="ARBA" id="ARBA00022777"/>
    </source>
</evidence>
<dbReference type="PROSITE" id="PS50109">
    <property type="entry name" value="HIS_KIN"/>
    <property type="match status" value="1"/>
</dbReference>
<keyword evidence="8" id="KW-0418">Kinase</keyword>
<dbReference type="FunFam" id="3.30.565.10:FF:000016">
    <property type="entry name" value="Chemotaxis protein CheA, putative"/>
    <property type="match status" value="1"/>
</dbReference>
<dbReference type="InterPro" id="IPR002545">
    <property type="entry name" value="CheW-lke_dom"/>
</dbReference>
<accession>A0A401FV98</accession>
<dbReference type="InterPro" id="IPR004105">
    <property type="entry name" value="CheA-like_dim"/>
</dbReference>
<keyword evidence="5 12" id="KW-0597">Phosphoprotein</keyword>
<dbReference type="Gene3D" id="1.20.120.160">
    <property type="entry name" value="HPT domain"/>
    <property type="match status" value="1"/>
</dbReference>
<dbReference type="SUPFAM" id="SSF47384">
    <property type="entry name" value="Homodimeric domain of signal transducing histidine kinase"/>
    <property type="match status" value="1"/>
</dbReference>
<dbReference type="InterPro" id="IPR036097">
    <property type="entry name" value="HisK_dim/P_sf"/>
</dbReference>
<dbReference type="GO" id="GO:0006935">
    <property type="term" value="P:chemotaxis"/>
    <property type="evidence" value="ECO:0007669"/>
    <property type="project" value="UniProtKB-KW"/>
</dbReference>
<organism evidence="16 17">
    <name type="scientific">Desulfonema ishimotonii</name>
    <dbReference type="NCBI Taxonomy" id="45657"/>
    <lineage>
        <taxon>Bacteria</taxon>
        <taxon>Pseudomonadati</taxon>
        <taxon>Thermodesulfobacteriota</taxon>
        <taxon>Desulfobacteria</taxon>
        <taxon>Desulfobacterales</taxon>
        <taxon>Desulfococcaceae</taxon>
        <taxon>Desulfonema</taxon>
    </lineage>
</organism>
<keyword evidence="10" id="KW-0902">Two-component regulatory system</keyword>
<dbReference type="SMART" id="SM00387">
    <property type="entry name" value="HATPase_c"/>
    <property type="match status" value="1"/>
</dbReference>
<evidence type="ECO:0000256" key="11">
    <source>
        <dbReference type="ARBA" id="ARBA00035100"/>
    </source>
</evidence>
<dbReference type="SUPFAM" id="SSF50341">
    <property type="entry name" value="CheW-like"/>
    <property type="match status" value="1"/>
</dbReference>
<feature type="domain" description="Histidine kinase" evidence="13">
    <location>
        <begin position="348"/>
        <end position="553"/>
    </location>
</feature>
<evidence type="ECO:0000256" key="4">
    <source>
        <dbReference type="ARBA" id="ARBA00022500"/>
    </source>
</evidence>
<dbReference type="InterPro" id="IPR051315">
    <property type="entry name" value="Bact_Chemotaxis_CheA"/>
</dbReference>
<sequence>MKKETDRFKRAYKEEAEEWLADLEAALLELEEAPDKSGLIGRIFRAVHTIKGSGAMFGFEEIAAFTHEVEAVLDLVRSGEIPVSRELISLTLLACDQIRQMADSDETDSEETGAIVTAFRAMMPAAHPTALPEDSSDAVLRTYRIRFRPASDIFANGTNPILLLDELREMGECRVTPHIHKVPPLREMDPETCYIHWHVILTTDRGLNTIRDVFIFVEDNSQLTVDLISEADELDDAPEDYKKIGEILIERGDITDDTLRDVLRVQKRTGELLVESKAVDPDAVSSALAEQQHMRNLRKRRREVSSVSSIRVAADKLDTLVDLVGELVTVQASLTQRALCLDDAELLTVTESVERLSAALRDTTMEIRMLPVSTAFTRFRRLVHDLSRELEKEVRMVTEGGDTELDKTVIERLNDPLIHIIRNCLSHGIETAAVRTASGKPPQGTLRLSARHSGSQVVIVISDDGAGLDRDCIQRRALEMGLMSPGQTLSEEALFPVISAPGFSTVSEADRVSGRGVGMDVVRRSIENLRGTIDISSQSGQGTVFTLRLPLTLAIIEGLLVTVGENIYVIPLSSVEECMNYDEVVIGAGGAIHLRGEMLPCISLRRIFEEPGDVPAEERVVLLQLGNFRVGLVVDAIIGDYQTVIKGLGRVYKNVKAFSGSTILADGSVALILDPHRLVEMVRSSEQRRKAQP</sequence>
<dbReference type="SUPFAM" id="SSF55874">
    <property type="entry name" value="ATPase domain of HSP90 chaperone/DNA topoisomerase II/histidine kinase"/>
    <property type="match status" value="1"/>
</dbReference>
<comment type="function">
    <text evidence="11">Involved in the transmission of sensory signals from the chemoreceptors to the flagellar motors. CheA is autophosphorylated; it can transfer its phosphate group to either CheB or CheY.</text>
</comment>
<dbReference type="GO" id="GO:0005737">
    <property type="term" value="C:cytoplasm"/>
    <property type="evidence" value="ECO:0007669"/>
    <property type="project" value="InterPro"/>
</dbReference>
<gene>
    <name evidence="16" type="ORF">DENIS_1850</name>
</gene>
<feature type="domain" description="CheW-like" evidence="14">
    <location>
        <begin position="555"/>
        <end position="684"/>
    </location>
</feature>
<proteinExistence type="predicted"/>
<dbReference type="OrthoDB" id="9803176at2"/>
<keyword evidence="17" id="KW-1185">Reference proteome</keyword>
<protein>
    <recommendedName>
        <fullName evidence="3">Chemotaxis protein CheA</fullName>
        <ecNumber evidence="2">2.7.13.3</ecNumber>
    </recommendedName>
</protein>
<dbReference type="SMART" id="SM01231">
    <property type="entry name" value="H-kinase_dim"/>
    <property type="match status" value="1"/>
</dbReference>
<dbReference type="InterPro" id="IPR004358">
    <property type="entry name" value="Sig_transdc_His_kin-like_C"/>
</dbReference>
<dbReference type="PANTHER" id="PTHR43395:SF10">
    <property type="entry name" value="CHEMOTAXIS PROTEIN CHEA"/>
    <property type="match status" value="1"/>
</dbReference>
<dbReference type="SMART" id="SM00260">
    <property type="entry name" value="CheW"/>
    <property type="match status" value="1"/>
</dbReference>
<reference evidence="17" key="2">
    <citation type="submission" date="2019-01" db="EMBL/GenBank/DDBJ databases">
        <title>Genome sequence of Desulfonema ishimotonii strain Tokyo 01.</title>
        <authorList>
            <person name="Fukui M."/>
        </authorList>
    </citation>
    <scope>NUCLEOTIDE SEQUENCE [LARGE SCALE GENOMIC DNA]</scope>
    <source>
        <strain evidence="17">Tokyo 01</strain>
    </source>
</reference>
<comment type="catalytic activity">
    <reaction evidence="1">
        <text>ATP + protein L-histidine = ADP + protein N-phospho-L-histidine.</text>
        <dbReference type="EC" id="2.7.13.3"/>
    </reaction>
</comment>
<dbReference type="Gene3D" id="3.30.565.10">
    <property type="entry name" value="Histidine kinase-like ATPase, C-terminal domain"/>
    <property type="match status" value="1"/>
</dbReference>
<feature type="modified residue" description="Phosphohistidine" evidence="12">
    <location>
        <position position="48"/>
    </location>
</feature>
<dbReference type="Proteomes" id="UP000288096">
    <property type="component" value="Unassembled WGS sequence"/>
</dbReference>
<dbReference type="PROSITE" id="PS50894">
    <property type="entry name" value="HPT"/>
    <property type="match status" value="1"/>
</dbReference>
<evidence type="ECO:0000256" key="10">
    <source>
        <dbReference type="ARBA" id="ARBA00023012"/>
    </source>
</evidence>
<dbReference type="PANTHER" id="PTHR43395">
    <property type="entry name" value="SENSOR HISTIDINE KINASE CHEA"/>
    <property type="match status" value="1"/>
</dbReference>
<dbReference type="Gene3D" id="1.10.287.560">
    <property type="entry name" value="Histidine kinase CheA-like, homodimeric domain"/>
    <property type="match status" value="1"/>
</dbReference>
<evidence type="ECO:0000259" key="13">
    <source>
        <dbReference type="PROSITE" id="PS50109"/>
    </source>
</evidence>
<dbReference type="InterPro" id="IPR036641">
    <property type="entry name" value="HPT_dom_sf"/>
</dbReference>
<dbReference type="Pfam" id="PF01627">
    <property type="entry name" value="Hpt"/>
    <property type="match status" value="1"/>
</dbReference>
<dbReference type="Pfam" id="PF01584">
    <property type="entry name" value="CheW"/>
    <property type="match status" value="1"/>
</dbReference>
<evidence type="ECO:0000256" key="12">
    <source>
        <dbReference type="PROSITE-ProRule" id="PRU00110"/>
    </source>
</evidence>
<evidence type="ECO:0000256" key="3">
    <source>
        <dbReference type="ARBA" id="ARBA00021495"/>
    </source>
</evidence>
<dbReference type="InterPro" id="IPR003594">
    <property type="entry name" value="HATPase_dom"/>
</dbReference>
<dbReference type="CDD" id="cd00088">
    <property type="entry name" value="HPT"/>
    <property type="match status" value="1"/>
</dbReference>
<evidence type="ECO:0000256" key="6">
    <source>
        <dbReference type="ARBA" id="ARBA00022679"/>
    </source>
</evidence>
<dbReference type="InterPro" id="IPR037257">
    <property type="entry name" value="T2SS_E_N_sf"/>
</dbReference>
<dbReference type="InterPro" id="IPR037006">
    <property type="entry name" value="CheA-like_homodim_sf"/>
</dbReference>
<evidence type="ECO:0000256" key="7">
    <source>
        <dbReference type="ARBA" id="ARBA00022741"/>
    </source>
</evidence>
<dbReference type="InterPro" id="IPR008207">
    <property type="entry name" value="Sig_transdc_His_kin_Hpt_dom"/>
</dbReference>
<comment type="caution">
    <text evidence="16">The sequence shown here is derived from an EMBL/GenBank/DDBJ whole genome shotgun (WGS) entry which is preliminary data.</text>
</comment>
<reference evidence="17" key="1">
    <citation type="submission" date="2017-11" db="EMBL/GenBank/DDBJ databases">
        <authorList>
            <person name="Watanabe M."/>
            <person name="Kojima H."/>
        </authorList>
    </citation>
    <scope>NUCLEOTIDE SEQUENCE [LARGE SCALE GENOMIC DNA]</scope>
    <source>
        <strain evidence="17">Tokyo 01</strain>
    </source>
</reference>
<keyword evidence="6" id="KW-0808">Transferase</keyword>
<evidence type="ECO:0000256" key="5">
    <source>
        <dbReference type="ARBA" id="ARBA00022553"/>
    </source>
</evidence>
<dbReference type="InterPro" id="IPR036890">
    <property type="entry name" value="HATPase_C_sf"/>
</dbReference>
<dbReference type="EC" id="2.7.13.3" evidence="2"/>
<evidence type="ECO:0000259" key="14">
    <source>
        <dbReference type="PROSITE" id="PS50851"/>
    </source>
</evidence>
<name>A0A401FV98_9BACT</name>
<dbReference type="CDD" id="cd00731">
    <property type="entry name" value="CheA_reg"/>
    <property type="match status" value="1"/>
</dbReference>
<dbReference type="RefSeq" id="WP_124328243.1">
    <property type="nucleotide sequence ID" value="NZ_BEXT01000001.1"/>
</dbReference>
<dbReference type="PRINTS" id="PR00344">
    <property type="entry name" value="BCTRLSENSOR"/>
</dbReference>
<feature type="domain" description="HPt" evidence="15">
    <location>
        <begin position="1"/>
        <end position="105"/>
    </location>
</feature>
<dbReference type="PROSITE" id="PS50851">
    <property type="entry name" value="CHEW"/>
    <property type="match status" value="1"/>
</dbReference>
<evidence type="ECO:0000256" key="9">
    <source>
        <dbReference type="ARBA" id="ARBA00022840"/>
    </source>
</evidence>
<keyword evidence="9" id="KW-0067">ATP-binding</keyword>
<dbReference type="InterPro" id="IPR036061">
    <property type="entry name" value="CheW-like_dom_sf"/>
</dbReference>
<evidence type="ECO:0000259" key="15">
    <source>
        <dbReference type="PROSITE" id="PS50894"/>
    </source>
</evidence>
<dbReference type="SMART" id="SM00073">
    <property type="entry name" value="HPT"/>
    <property type="match status" value="1"/>
</dbReference>
<dbReference type="AlphaFoldDB" id="A0A401FV98"/>
<evidence type="ECO:0000256" key="1">
    <source>
        <dbReference type="ARBA" id="ARBA00000085"/>
    </source>
</evidence>
<dbReference type="EMBL" id="BEXT01000001">
    <property type="protein sequence ID" value="GBC60890.1"/>
    <property type="molecule type" value="Genomic_DNA"/>
</dbReference>
<dbReference type="InterPro" id="IPR005467">
    <property type="entry name" value="His_kinase_dom"/>
</dbReference>
<dbReference type="GO" id="GO:0000155">
    <property type="term" value="F:phosphorelay sensor kinase activity"/>
    <property type="evidence" value="ECO:0007669"/>
    <property type="project" value="InterPro"/>
</dbReference>